<protein>
    <submittedName>
        <fullName evidence="1">Uncharacterized protein</fullName>
    </submittedName>
</protein>
<dbReference type="InterPro" id="IPR032675">
    <property type="entry name" value="LRR_dom_sf"/>
</dbReference>
<dbReference type="OMA" id="VACEGTH"/>
<dbReference type="EnsemblPlants" id="Solyc11g042770.1.1">
    <property type="protein sequence ID" value="Solyc11g042770.1.1.1"/>
    <property type="gene ID" value="Solyc11g042770.1"/>
</dbReference>
<dbReference type="Gene3D" id="3.80.10.10">
    <property type="entry name" value="Ribonuclease Inhibitor"/>
    <property type="match status" value="1"/>
</dbReference>
<dbReference type="Proteomes" id="UP000004994">
    <property type="component" value="Chromosome 11"/>
</dbReference>
<dbReference type="PaxDb" id="4081-Solyc11g042770.1.1"/>
<name>A0A3Q7IVN9_SOLLC</name>
<dbReference type="SUPFAM" id="SSF52058">
    <property type="entry name" value="L domain-like"/>
    <property type="match status" value="1"/>
</dbReference>
<evidence type="ECO:0000313" key="1">
    <source>
        <dbReference type="EnsemblPlants" id="Solyc11g042770.1.1.1"/>
    </source>
</evidence>
<dbReference type="AlphaFoldDB" id="A0A3Q7IVN9"/>
<reference evidence="1" key="2">
    <citation type="submission" date="2019-01" db="UniProtKB">
        <authorList>
            <consortium name="EnsemblPlants"/>
        </authorList>
    </citation>
    <scope>IDENTIFICATION</scope>
    <source>
        <strain evidence="1">cv. Heinz 1706</strain>
    </source>
</reference>
<dbReference type="Gramene" id="Solyc11g042770.1.1">
    <property type="protein sequence ID" value="Solyc11g042770.1.1.1"/>
    <property type="gene ID" value="Solyc11g042770.1"/>
</dbReference>
<dbReference type="InParanoid" id="A0A3Q7IVN9"/>
<accession>A0A3Q7IVN9</accession>
<organism evidence="1">
    <name type="scientific">Solanum lycopersicum</name>
    <name type="common">Tomato</name>
    <name type="synonym">Lycopersicon esculentum</name>
    <dbReference type="NCBI Taxonomy" id="4081"/>
    <lineage>
        <taxon>Eukaryota</taxon>
        <taxon>Viridiplantae</taxon>
        <taxon>Streptophyta</taxon>
        <taxon>Embryophyta</taxon>
        <taxon>Tracheophyta</taxon>
        <taxon>Spermatophyta</taxon>
        <taxon>Magnoliopsida</taxon>
        <taxon>eudicotyledons</taxon>
        <taxon>Gunneridae</taxon>
        <taxon>Pentapetalae</taxon>
        <taxon>asterids</taxon>
        <taxon>lamiids</taxon>
        <taxon>Solanales</taxon>
        <taxon>Solanaceae</taxon>
        <taxon>Solanoideae</taxon>
        <taxon>Solaneae</taxon>
        <taxon>Solanum</taxon>
        <taxon>Solanum subgen. Lycopersicon</taxon>
    </lineage>
</organism>
<keyword evidence="2" id="KW-1185">Reference proteome</keyword>
<reference evidence="1" key="1">
    <citation type="journal article" date="2012" name="Nature">
        <title>The tomato genome sequence provides insights into fleshy fruit evolution.</title>
        <authorList>
            <consortium name="Tomato Genome Consortium"/>
        </authorList>
    </citation>
    <scope>NUCLEOTIDE SEQUENCE [LARGE SCALE GENOMIC DNA]</scope>
    <source>
        <strain evidence="1">cv. Heinz 1706</strain>
    </source>
</reference>
<proteinExistence type="predicted"/>
<sequence length="138" mass="16456">MSMFLEYLRLEECDCIDDASPELLPKARSLTVQFCDNLTRLFIPTTTETHNISDWENLEKLLVACEGTHMTELYIRHCWKLKWLPEHMQKLLPSLNLLYMINCPEIDSFPQEGLRFILIRLWIRNCKKLVNGQTEWRL</sequence>
<evidence type="ECO:0000313" key="2">
    <source>
        <dbReference type="Proteomes" id="UP000004994"/>
    </source>
</evidence>